<evidence type="ECO:0000313" key="1">
    <source>
        <dbReference type="EMBL" id="OAZ05127.1"/>
    </source>
</evidence>
<accession>A0A199XUN0</accession>
<keyword evidence="2" id="KW-1185">Reference proteome</keyword>
<organism evidence="1 2">
    <name type="scientific">Flavobacterium succinicans</name>
    <dbReference type="NCBI Taxonomy" id="29536"/>
    <lineage>
        <taxon>Bacteria</taxon>
        <taxon>Pseudomonadati</taxon>
        <taxon>Bacteroidota</taxon>
        <taxon>Flavobacteriia</taxon>
        <taxon>Flavobacteriales</taxon>
        <taxon>Flavobacteriaceae</taxon>
        <taxon>Flavobacterium</taxon>
    </lineage>
</organism>
<comment type="caution">
    <text evidence="1">The sequence shown here is derived from an EMBL/GenBank/DDBJ whole genome shotgun (WGS) entry which is preliminary data.</text>
</comment>
<gene>
    <name evidence="1" type="ORF">FLB_09790</name>
</gene>
<dbReference type="Proteomes" id="UP000093807">
    <property type="component" value="Unassembled WGS sequence"/>
</dbReference>
<reference evidence="1 2" key="1">
    <citation type="submission" date="2016-06" db="EMBL/GenBank/DDBJ databases">
        <title>Draft genome sequence of Flavobacterium succinicans strain DD5b.</title>
        <authorList>
            <person name="Poehlein A."/>
            <person name="Daniel R."/>
            <person name="Simeonova D.D."/>
        </authorList>
    </citation>
    <scope>NUCLEOTIDE SEQUENCE [LARGE SCALE GENOMIC DNA]</scope>
    <source>
        <strain evidence="1 2">DD5b</strain>
    </source>
</reference>
<sequence length="204" mass="24404">MAIILVLVILLTFAAMKNVFRPAPQSFKNTFCVFYEVALEEIEGLVLQYHSASGSKYYYTPEGMYRLSNHWGRFANSKWRLEPLEPTTSSKNKVGFARWEDFYPDNAEEKLYYLAADYAKRTVNYQHKQNPNYDHKAVLRTSFETTKKIKQIRNLFELTNWAKYFDYEDIDELRKRIIEQIIYTERSLEEIKRSIQWEETTKET</sequence>
<dbReference type="EMBL" id="JMTM01000017">
    <property type="protein sequence ID" value="OAZ05127.1"/>
    <property type="molecule type" value="Genomic_DNA"/>
</dbReference>
<proteinExistence type="predicted"/>
<protein>
    <submittedName>
        <fullName evidence="1">Uncharacterized protein</fullName>
    </submittedName>
</protein>
<name>A0A199XUN0_9FLAO</name>
<evidence type="ECO:0000313" key="2">
    <source>
        <dbReference type="Proteomes" id="UP000093807"/>
    </source>
</evidence>
<dbReference type="PATRIC" id="fig|29536.5.peg.1007"/>
<dbReference type="AlphaFoldDB" id="A0A199XUN0"/>